<dbReference type="EMBL" id="JASBWR010000056">
    <property type="protein sequence ID" value="KAJ9101617.1"/>
    <property type="molecule type" value="Genomic_DNA"/>
</dbReference>
<protein>
    <submittedName>
        <fullName evidence="1">Uncharacterized protein</fullName>
    </submittedName>
</protein>
<reference evidence="1" key="1">
    <citation type="submission" date="2023-04" db="EMBL/GenBank/DDBJ databases">
        <title>Draft Genome sequencing of Naganishia species isolated from polar environments using Oxford Nanopore Technology.</title>
        <authorList>
            <person name="Leo P."/>
            <person name="Venkateswaran K."/>
        </authorList>
    </citation>
    <scope>NUCLEOTIDE SEQUENCE</scope>
    <source>
        <strain evidence="1">MNA-CCFEE 5261</strain>
    </source>
</reference>
<name>A0ACC2VQK8_9TREE</name>
<proteinExistence type="predicted"/>
<keyword evidence="2" id="KW-1185">Reference proteome</keyword>
<dbReference type="Proteomes" id="UP001241377">
    <property type="component" value="Unassembled WGS sequence"/>
</dbReference>
<organism evidence="1 2">
    <name type="scientific">Naganishia cerealis</name>
    <dbReference type="NCBI Taxonomy" id="610337"/>
    <lineage>
        <taxon>Eukaryota</taxon>
        <taxon>Fungi</taxon>
        <taxon>Dikarya</taxon>
        <taxon>Basidiomycota</taxon>
        <taxon>Agaricomycotina</taxon>
        <taxon>Tremellomycetes</taxon>
        <taxon>Filobasidiales</taxon>
        <taxon>Filobasidiaceae</taxon>
        <taxon>Naganishia</taxon>
    </lineage>
</organism>
<comment type="caution">
    <text evidence="1">The sequence shown here is derived from an EMBL/GenBank/DDBJ whole genome shotgun (WGS) entry which is preliminary data.</text>
</comment>
<gene>
    <name evidence="1" type="ORF">QFC19_005114</name>
</gene>
<sequence>MDSFSGISLRDIANLSPDMVAKLESQLAAEFKDTSKAYLKARLNRISQNLELLRNIIGYITKQETQWIRKQRDEISRVQALKSEVENSCLREDGTNYYARLRGREDPDVELQQLIDNLASPAQYDTILGGNMVLEVPFADDIRKIITPIRAELAAIDHDNTYQEQLIRSITKKSVEILWQQYRQGLLDNKNRMIDETYEQLFNLEREYHDLVPNKIKIEQLDQYHKSVVPVTSIKRHHDELVSKEDLSNSKFRQEAVSPYNQDSHYSVKSRFVRNNRIEITNARKEALRSVHLSQMSFETSLCHLDFTLSASEVEDDILSIRKKMEISDEMPLEEQTEEALAAIEESPIPEESLEEKYKQLLTMEVKSQYSTFSQGPSQIFDSTRSGFQTSPPSSQFSDTSSGKFVMPRIPPLDWFQSRGAPEYRFRPPVTLNGPAN</sequence>
<accession>A0ACC2VQK8</accession>
<evidence type="ECO:0000313" key="1">
    <source>
        <dbReference type="EMBL" id="KAJ9101617.1"/>
    </source>
</evidence>
<evidence type="ECO:0000313" key="2">
    <source>
        <dbReference type="Proteomes" id="UP001241377"/>
    </source>
</evidence>